<dbReference type="RefSeq" id="WP_155093514.1">
    <property type="nucleotide sequence ID" value="NZ_WMIE01000001.1"/>
</dbReference>
<name>A0A6L6J5V5_9RHOB</name>
<evidence type="ECO:0000313" key="1">
    <source>
        <dbReference type="EMBL" id="MTH76109.1"/>
    </source>
</evidence>
<dbReference type="Proteomes" id="UP000478183">
    <property type="component" value="Unassembled WGS sequence"/>
</dbReference>
<evidence type="ECO:0000313" key="2">
    <source>
        <dbReference type="Proteomes" id="UP000478183"/>
    </source>
</evidence>
<proteinExistence type="predicted"/>
<sequence length="103" mass="11289">MSIIDCLRKAQGAIINLDPILAYDLITESKEMRATVDLDASNINNIALEVERIGLLSLAVMSGISSAIDMIKVLSESAGTCTLYDRDGRRESHRISDSTSRKF</sequence>
<comment type="caution">
    <text evidence="1">The sequence shown here is derived from an EMBL/GenBank/DDBJ whole genome shotgun (WGS) entry which is preliminary data.</text>
</comment>
<protein>
    <submittedName>
        <fullName evidence="1">Uncharacterized protein</fullName>
    </submittedName>
</protein>
<dbReference type="EMBL" id="WMIE01000001">
    <property type="protein sequence ID" value="MTH76109.1"/>
    <property type="molecule type" value="Genomic_DNA"/>
</dbReference>
<organism evidence="1 2">
    <name type="scientific">Paracoccus aestuariivivens</name>
    <dbReference type="NCBI Taxonomy" id="1820333"/>
    <lineage>
        <taxon>Bacteria</taxon>
        <taxon>Pseudomonadati</taxon>
        <taxon>Pseudomonadota</taxon>
        <taxon>Alphaproteobacteria</taxon>
        <taxon>Rhodobacterales</taxon>
        <taxon>Paracoccaceae</taxon>
        <taxon>Paracoccus</taxon>
    </lineage>
</organism>
<keyword evidence="2" id="KW-1185">Reference proteome</keyword>
<accession>A0A6L6J5V5</accession>
<dbReference type="AlphaFoldDB" id="A0A6L6J5V5"/>
<gene>
    <name evidence="1" type="ORF">GL286_00025</name>
</gene>
<reference evidence="1 2" key="1">
    <citation type="submission" date="2019-11" db="EMBL/GenBank/DDBJ databases">
        <authorList>
            <person name="Dong K."/>
        </authorList>
    </citation>
    <scope>NUCLEOTIDE SEQUENCE [LARGE SCALE GENOMIC DNA]</scope>
    <source>
        <strain evidence="1 2">NBRC 111993</strain>
    </source>
</reference>